<keyword evidence="3" id="KW-1185">Reference proteome</keyword>
<protein>
    <submittedName>
        <fullName evidence="2">Uncharacterized protein</fullName>
    </submittedName>
</protein>
<feature type="region of interest" description="Disordered" evidence="1">
    <location>
        <begin position="1"/>
        <end position="67"/>
    </location>
</feature>
<sequence>MTDSANHITRSRSLSTPSDGKRKPFVSRLTGSESPTCWRTQSRDSQVGEASLSGLPRPRLLQACSPR</sequence>
<dbReference type="EMBL" id="JARKHS020020119">
    <property type="protein sequence ID" value="KAK8771111.1"/>
    <property type="molecule type" value="Genomic_DNA"/>
</dbReference>
<accession>A0AAQ4E8N7</accession>
<proteinExistence type="predicted"/>
<dbReference type="Proteomes" id="UP001321473">
    <property type="component" value="Unassembled WGS sequence"/>
</dbReference>
<gene>
    <name evidence="2" type="ORF">V5799_025648</name>
</gene>
<evidence type="ECO:0000313" key="2">
    <source>
        <dbReference type="EMBL" id="KAK8771111.1"/>
    </source>
</evidence>
<comment type="caution">
    <text evidence="2">The sequence shown here is derived from an EMBL/GenBank/DDBJ whole genome shotgun (WGS) entry which is preliminary data.</text>
</comment>
<reference evidence="2 3" key="1">
    <citation type="journal article" date="2023" name="Arcadia Sci">
        <title>De novo assembly of a long-read Amblyomma americanum tick genome.</title>
        <authorList>
            <person name="Chou S."/>
            <person name="Poskanzer K.E."/>
            <person name="Rollins M."/>
            <person name="Thuy-Boun P.S."/>
        </authorList>
    </citation>
    <scope>NUCLEOTIDE SEQUENCE [LARGE SCALE GENOMIC DNA]</scope>
    <source>
        <strain evidence="2">F_SG_1</strain>
        <tissue evidence="2">Salivary glands</tissue>
    </source>
</reference>
<feature type="compositionally biased region" description="Polar residues" evidence="1">
    <location>
        <begin position="1"/>
        <end position="18"/>
    </location>
</feature>
<evidence type="ECO:0000313" key="3">
    <source>
        <dbReference type="Proteomes" id="UP001321473"/>
    </source>
</evidence>
<feature type="compositionally biased region" description="Polar residues" evidence="1">
    <location>
        <begin position="29"/>
        <end position="45"/>
    </location>
</feature>
<evidence type="ECO:0000256" key="1">
    <source>
        <dbReference type="SAM" id="MobiDB-lite"/>
    </source>
</evidence>
<dbReference type="AlphaFoldDB" id="A0AAQ4E8N7"/>
<name>A0AAQ4E8N7_AMBAM</name>
<organism evidence="2 3">
    <name type="scientific">Amblyomma americanum</name>
    <name type="common">Lone star tick</name>
    <dbReference type="NCBI Taxonomy" id="6943"/>
    <lineage>
        <taxon>Eukaryota</taxon>
        <taxon>Metazoa</taxon>
        <taxon>Ecdysozoa</taxon>
        <taxon>Arthropoda</taxon>
        <taxon>Chelicerata</taxon>
        <taxon>Arachnida</taxon>
        <taxon>Acari</taxon>
        <taxon>Parasitiformes</taxon>
        <taxon>Ixodida</taxon>
        <taxon>Ixodoidea</taxon>
        <taxon>Ixodidae</taxon>
        <taxon>Amblyomminae</taxon>
        <taxon>Amblyomma</taxon>
    </lineage>
</organism>